<evidence type="ECO:0000313" key="1">
    <source>
        <dbReference type="EMBL" id="ABV13067.1"/>
    </source>
</evidence>
<name>A8AHV4_CITK8</name>
<proteinExistence type="predicted"/>
<dbReference type="AlphaFoldDB" id="A8AHV4"/>
<reference evidence="1 2" key="1">
    <citation type="submission" date="2007-08" db="EMBL/GenBank/DDBJ databases">
        <authorList>
            <consortium name="The Citrobacter koseri Genome Sequencing Project"/>
            <person name="McClelland M."/>
            <person name="Sanderson E.K."/>
            <person name="Porwollik S."/>
            <person name="Spieth J."/>
            <person name="Clifton W.S."/>
            <person name="Latreille P."/>
            <person name="Courtney L."/>
            <person name="Wang C."/>
            <person name="Pepin K."/>
            <person name="Bhonagiri V."/>
            <person name="Nash W."/>
            <person name="Johnson M."/>
            <person name="Thiruvilangam P."/>
            <person name="Wilson R."/>
        </authorList>
    </citation>
    <scope>NUCLEOTIDE SEQUENCE [LARGE SCALE GENOMIC DNA]</scope>
    <source>
        <strain evidence="2">ATCC BAA-895 / CDC 4225-83 / SGSC4696</strain>
    </source>
</reference>
<dbReference type="EMBL" id="CP000822">
    <property type="protein sequence ID" value="ABV13067.1"/>
    <property type="molecule type" value="Genomic_DNA"/>
</dbReference>
<dbReference type="HOGENOM" id="CLU_2768348_0_0_6"/>
<protein>
    <submittedName>
        <fullName evidence="1">Uncharacterized protein</fullName>
    </submittedName>
</protein>
<dbReference type="KEGG" id="cko:CKO_01940"/>
<sequence length="69" mass="7940">MIIMAGCHVLKCKRSAKCCKCGRKRGGWQRALRPVALCLPGLQDMLPVGRIRRCARWRCAYRAYRVCFP</sequence>
<dbReference type="STRING" id="290338.CKO_01940"/>
<keyword evidence="2" id="KW-1185">Reference proteome</keyword>
<accession>A8AHV4</accession>
<dbReference type="Proteomes" id="UP000008148">
    <property type="component" value="Chromosome"/>
</dbReference>
<gene>
    <name evidence="1" type="ordered locus">CKO_01940</name>
</gene>
<evidence type="ECO:0000313" key="2">
    <source>
        <dbReference type="Proteomes" id="UP000008148"/>
    </source>
</evidence>
<organism evidence="1 2">
    <name type="scientific">Citrobacter koseri (strain ATCC BAA-895 / CDC 4225-83 / SGSC4696)</name>
    <dbReference type="NCBI Taxonomy" id="290338"/>
    <lineage>
        <taxon>Bacteria</taxon>
        <taxon>Pseudomonadati</taxon>
        <taxon>Pseudomonadota</taxon>
        <taxon>Gammaproteobacteria</taxon>
        <taxon>Enterobacterales</taxon>
        <taxon>Enterobacteriaceae</taxon>
        <taxon>Citrobacter</taxon>
    </lineage>
</organism>